<feature type="chain" id="PRO_5030692700" evidence="4">
    <location>
        <begin position="26"/>
        <end position="333"/>
    </location>
</feature>
<dbReference type="GO" id="GO:0030288">
    <property type="term" value="C:outer membrane-bounded periplasmic space"/>
    <property type="evidence" value="ECO:0007669"/>
    <property type="project" value="InterPro"/>
</dbReference>
<sequence>MQLNSLAIRALCAALAAAASMNAWAQGPIVIKFSHVVAPDTPKGRAAERFKALAEQMTRGQVRVEVYPNSQLYKDREELEALQLGAVQMLAPSLAKFSPLGVREFEAFDLPYIFPDKAALYKVTEGRIGRELLRKLEPKGITGLAFWDNGFKVMSANQPLVALKDFDGVRMRIQASMVLDAQMRALGAQPMVLAFSEAAPALRDGVVEGTENTPSNMYTQRMHETQKHLTVSNHGYLGYAVIVNKKFWDGLPAATRTILARAMREATVYEKQIAQRANDESMEKIRKAGTTVIHTLNPAQQAEWRRALQPVYGQMENRIGKETVHAILREVAR</sequence>
<dbReference type="NCBIfam" id="TIGR00787">
    <property type="entry name" value="dctP"/>
    <property type="match status" value="1"/>
</dbReference>
<dbReference type="Pfam" id="PF03480">
    <property type="entry name" value="DctP"/>
    <property type="match status" value="1"/>
</dbReference>
<protein>
    <submittedName>
        <fullName evidence="5">C4-dicarboxylate-binding protein DctP</fullName>
    </submittedName>
</protein>
<dbReference type="PANTHER" id="PTHR33376">
    <property type="match status" value="1"/>
</dbReference>
<evidence type="ECO:0000256" key="3">
    <source>
        <dbReference type="ARBA" id="ARBA00022729"/>
    </source>
</evidence>
<dbReference type="GO" id="GO:0015740">
    <property type="term" value="P:C4-dicarboxylate transport"/>
    <property type="evidence" value="ECO:0007669"/>
    <property type="project" value="TreeGrafter"/>
</dbReference>
<organism evidence="5 6">
    <name type="scientific">Massilia aurea</name>
    <dbReference type="NCBI Taxonomy" id="373040"/>
    <lineage>
        <taxon>Bacteria</taxon>
        <taxon>Pseudomonadati</taxon>
        <taxon>Pseudomonadota</taxon>
        <taxon>Betaproteobacteria</taxon>
        <taxon>Burkholderiales</taxon>
        <taxon>Oxalobacteraceae</taxon>
        <taxon>Telluria group</taxon>
        <taxon>Massilia</taxon>
    </lineage>
</organism>
<keyword evidence="2" id="KW-0813">Transport</keyword>
<dbReference type="InterPro" id="IPR038404">
    <property type="entry name" value="TRAP_DctP_sf"/>
</dbReference>
<comment type="caution">
    <text evidence="5">The sequence shown here is derived from an EMBL/GenBank/DDBJ whole genome shotgun (WGS) entry which is preliminary data.</text>
</comment>
<keyword evidence="6" id="KW-1185">Reference proteome</keyword>
<dbReference type="PIRSF" id="PIRSF006470">
    <property type="entry name" value="DctB"/>
    <property type="match status" value="1"/>
</dbReference>
<accession>A0A7W9X394</accession>
<dbReference type="GO" id="GO:0055085">
    <property type="term" value="P:transmembrane transport"/>
    <property type="evidence" value="ECO:0007669"/>
    <property type="project" value="InterPro"/>
</dbReference>
<dbReference type="RefSeq" id="WP_183556361.1">
    <property type="nucleotide sequence ID" value="NZ_JACHBX010000004.1"/>
</dbReference>
<gene>
    <name evidence="5" type="ORF">HD842_003879</name>
</gene>
<dbReference type="InterPro" id="IPR004682">
    <property type="entry name" value="TRAP_DctP"/>
</dbReference>
<dbReference type="Gene3D" id="3.40.190.170">
    <property type="entry name" value="Bacterial extracellular solute-binding protein, family 7"/>
    <property type="match status" value="1"/>
</dbReference>
<evidence type="ECO:0000313" key="6">
    <source>
        <dbReference type="Proteomes" id="UP000540787"/>
    </source>
</evidence>
<name>A0A7W9X394_9BURK</name>
<evidence type="ECO:0000256" key="2">
    <source>
        <dbReference type="ARBA" id="ARBA00022448"/>
    </source>
</evidence>
<dbReference type="CDD" id="cd13674">
    <property type="entry name" value="PBP2_TRAP_SBP_like_1"/>
    <property type="match status" value="1"/>
</dbReference>
<evidence type="ECO:0000256" key="4">
    <source>
        <dbReference type="SAM" id="SignalP"/>
    </source>
</evidence>
<keyword evidence="3 4" id="KW-0732">Signal</keyword>
<dbReference type="AlphaFoldDB" id="A0A7W9X394"/>
<dbReference type="Proteomes" id="UP000540787">
    <property type="component" value="Unassembled WGS sequence"/>
</dbReference>
<feature type="signal peptide" evidence="4">
    <location>
        <begin position="1"/>
        <end position="25"/>
    </location>
</feature>
<dbReference type="NCBIfam" id="NF037995">
    <property type="entry name" value="TRAP_S1"/>
    <property type="match status" value="1"/>
</dbReference>
<dbReference type="PANTHER" id="PTHR33376:SF7">
    <property type="entry name" value="C4-DICARBOXYLATE-BINDING PROTEIN DCTB"/>
    <property type="match status" value="1"/>
</dbReference>
<reference evidence="5 6" key="1">
    <citation type="submission" date="2020-08" db="EMBL/GenBank/DDBJ databases">
        <title>The Agave Microbiome: Exploring the role of microbial communities in plant adaptations to desert environments.</title>
        <authorList>
            <person name="Partida-Martinez L.P."/>
        </authorList>
    </citation>
    <scope>NUCLEOTIDE SEQUENCE [LARGE SCALE GENOMIC DNA]</scope>
    <source>
        <strain evidence="5 6">AT3.2</strain>
    </source>
</reference>
<comment type="similarity">
    <text evidence="1">Belongs to the bacterial solute-binding protein 7 family.</text>
</comment>
<evidence type="ECO:0000313" key="5">
    <source>
        <dbReference type="EMBL" id="MBB6135712.1"/>
    </source>
</evidence>
<evidence type="ECO:0000256" key="1">
    <source>
        <dbReference type="ARBA" id="ARBA00009023"/>
    </source>
</evidence>
<proteinExistence type="inferred from homology"/>
<dbReference type="EMBL" id="JACHBX010000004">
    <property type="protein sequence ID" value="MBB6135712.1"/>
    <property type="molecule type" value="Genomic_DNA"/>
</dbReference>
<dbReference type="InterPro" id="IPR018389">
    <property type="entry name" value="DctP_fam"/>
</dbReference>